<keyword evidence="2" id="KW-0238">DNA-binding</keyword>
<dbReference type="CDD" id="cd00093">
    <property type="entry name" value="HTH_XRE"/>
    <property type="match status" value="1"/>
</dbReference>
<dbReference type="HOGENOM" id="CLU_074799_0_0_10"/>
<evidence type="ECO:0000259" key="4">
    <source>
        <dbReference type="PROSITE" id="PS50943"/>
    </source>
</evidence>
<proteinExistence type="predicted"/>
<reference evidence="5 6" key="1">
    <citation type="journal article" date="2012" name="Stand. Genomic Sci.">
        <title>Genome sequence of the orange-pigmented seawater bacterium Owenweeksia hongkongensis type strain (UST20020801(T)).</title>
        <authorList>
            <person name="Riedel T."/>
            <person name="Held B."/>
            <person name="Nolan M."/>
            <person name="Lucas S."/>
            <person name="Lapidus A."/>
            <person name="Tice H."/>
            <person name="Del Rio T.G."/>
            <person name="Cheng J.F."/>
            <person name="Han C."/>
            <person name="Tapia R."/>
            <person name="Goodwin L.A."/>
            <person name="Pitluck S."/>
            <person name="Liolios K."/>
            <person name="Mavromatis K."/>
            <person name="Pagani I."/>
            <person name="Ivanova N."/>
            <person name="Mikhailova N."/>
            <person name="Pati A."/>
            <person name="Chen A."/>
            <person name="Palaniappan K."/>
            <person name="Rohde M."/>
            <person name="Tindall B.J."/>
            <person name="Detter J.C."/>
            <person name="Goker M."/>
            <person name="Woyke T."/>
            <person name="Bristow J."/>
            <person name="Eisen J.A."/>
            <person name="Markowitz V."/>
            <person name="Hugenholtz P."/>
            <person name="Klenk H.P."/>
            <person name="Kyrpides N.C."/>
        </authorList>
    </citation>
    <scope>NUCLEOTIDE SEQUENCE</scope>
    <source>
        <strain evidence="6">DSM 17368 / JCM 12287 / NRRL B-23963</strain>
    </source>
</reference>
<dbReference type="STRING" id="926562.Oweho_0008"/>
<dbReference type="Pfam" id="PF00717">
    <property type="entry name" value="Peptidase_S24"/>
    <property type="match status" value="1"/>
</dbReference>
<dbReference type="PANTHER" id="PTHR40661:SF3">
    <property type="entry name" value="FELS-1 PROPHAGE TRANSCRIPTIONAL REGULATOR"/>
    <property type="match status" value="1"/>
</dbReference>
<sequence>MTSTILSNNLKELRSRKSWTQAQVADQLAVSREMYSKYETGRAEPPIPALKRIASLYSLSLDILINVDLSKVDLDQLVELEGNRVLLPIKVSPDNENAIEIVTHKATAGYLSGYADPEFIEQLDTLRIPFLGKDKLRAFPISGDSMQPLQNGSYVVGKYLEDIRNYKDGHTYIVVTQDEGIVFKRVFQDKENSKQVILYSDNEEYAPYPIALSDIVEMWGFACSITLDEPKQETPTINKIINMLKVIDNGSR</sequence>
<accession>G8R524</accession>
<dbReference type="SMART" id="SM00530">
    <property type="entry name" value="HTH_XRE"/>
    <property type="match status" value="1"/>
</dbReference>
<name>G8R524_OWEHD</name>
<gene>
    <name evidence="5" type="ordered locus">Oweho_0008</name>
</gene>
<protein>
    <submittedName>
        <fullName evidence="5">Putative transcriptional regulator</fullName>
    </submittedName>
</protein>
<dbReference type="Gene3D" id="1.10.260.40">
    <property type="entry name" value="lambda repressor-like DNA-binding domains"/>
    <property type="match status" value="1"/>
</dbReference>
<dbReference type="InterPro" id="IPR001387">
    <property type="entry name" value="Cro/C1-type_HTH"/>
</dbReference>
<dbReference type="PANTHER" id="PTHR40661">
    <property type="match status" value="1"/>
</dbReference>
<dbReference type="eggNOG" id="COG1476">
    <property type="taxonomic scope" value="Bacteria"/>
</dbReference>
<dbReference type="SUPFAM" id="SSF51306">
    <property type="entry name" value="LexA/Signal peptidase"/>
    <property type="match status" value="1"/>
</dbReference>
<dbReference type="PATRIC" id="fig|926562.3.peg.8"/>
<dbReference type="PROSITE" id="PS50943">
    <property type="entry name" value="HTH_CROC1"/>
    <property type="match status" value="1"/>
</dbReference>
<dbReference type="EMBL" id="CP003156">
    <property type="protein sequence ID" value="AEV31035.1"/>
    <property type="molecule type" value="Genomic_DNA"/>
</dbReference>
<dbReference type="AlphaFoldDB" id="G8R524"/>
<evidence type="ECO:0000313" key="5">
    <source>
        <dbReference type="EMBL" id="AEV31035.1"/>
    </source>
</evidence>
<dbReference type="Gene3D" id="2.10.109.10">
    <property type="entry name" value="Umud Fragment, subunit A"/>
    <property type="match status" value="1"/>
</dbReference>
<evidence type="ECO:0000256" key="2">
    <source>
        <dbReference type="ARBA" id="ARBA00023125"/>
    </source>
</evidence>
<dbReference type="KEGG" id="oho:Oweho_0008"/>
<dbReference type="CDD" id="cd06529">
    <property type="entry name" value="S24_LexA-like"/>
    <property type="match status" value="1"/>
</dbReference>
<evidence type="ECO:0000256" key="3">
    <source>
        <dbReference type="ARBA" id="ARBA00023163"/>
    </source>
</evidence>
<evidence type="ECO:0000313" key="6">
    <source>
        <dbReference type="Proteomes" id="UP000005631"/>
    </source>
</evidence>
<dbReference type="Pfam" id="PF13560">
    <property type="entry name" value="HTH_31"/>
    <property type="match status" value="1"/>
</dbReference>
<dbReference type="InterPro" id="IPR010982">
    <property type="entry name" value="Lambda_DNA-bd_dom_sf"/>
</dbReference>
<feature type="domain" description="HTH cro/C1-type" evidence="4">
    <location>
        <begin position="10"/>
        <end position="64"/>
    </location>
</feature>
<dbReference type="GO" id="GO:0003677">
    <property type="term" value="F:DNA binding"/>
    <property type="evidence" value="ECO:0007669"/>
    <property type="project" value="UniProtKB-KW"/>
</dbReference>
<evidence type="ECO:0000256" key="1">
    <source>
        <dbReference type="ARBA" id="ARBA00023015"/>
    </source>
</evidence>
<dbReference type="SUPFAM" id="SSF47413">
    <property type="entry name" value="lambda repressor-like DNA-binding domains"/>
    <property type="match status" value="1"/>
</dbReference>
<dbReference type="eggNOG" id="COG2932">
    <property type="taxonomic scope" value="Bacteria"/>
</dbReference>
<dbReference type="OrthoDB" id="3831186at2"/>
<dbReference type="InterPro" id="IPR015927">
    <property type="entry name" value="Peptidase_S24_S26A/B/C"/>
</dbReference>
<dbReference type="Proteomes" id="UP000005631">
    <property type="component" value="Chromosome"/>
</dbReference>
<keyword evidence="6" id="KW-1185">Reference proteome</keyword>
<organism evidence="5 6">
    <name type="scientific">Owenweeksia hongkongensis (strain DSM 17368 / CIP 108786 / JCM 12287 / NRRL B-23963 / UST20020801)</name>
    <dbReference type="NCBI Taxonomy" id="926562"/>
    <lineage>
        <taxon>Bacteria</taxon>
        <taxon>Pseudomonadati</taxon>
        <taxon>Bacteroidota</taxon>
        <taxon>Flavobacteriia</taxon>
        <taxon>Flavobacteriales</taxon>
        <taxon>Owenweeksiaceae</taxon>
        <taxon>Owenweeksia</taxon>
    </lineage>
</organism>
<dbReference type="RefSeq" id="WP_014200396.1">
    <property type="nucleotide sequence ID" value="NC_016599.1"/>
</dbReference>
<keyword evidence="3" id="KW-0804">Transcription</keyword>
<dbReference type="InterPro" id="IPR039418">
    <property type="entry name" value="LexA-like"/>
</dbReference>
<dbReference type="InterPro" id="IPR036286">
    <property type="entry name" value="LexA/Signal_pep-like_sf"/>
</dbReference>
<keyword evidence="1" id="KW-0805">Transcription regulation</keyword>